<evidence type="ECO:0000256" key="14">
    <source>
        <dbReference type="ARBA" id="ARBA00023204"/>
    </source>
</evidence>
<sequence>MDSDEILDKDGSTSLVTGQGDSDPEEKYPNRPRNNSPTLPFHELFQTLFNPLSEIKKKPAGAVAGRRKLGPHGQSSANLNPFERRRDVIERFISRWRKEVGDDIYPAFRLILPDKDRDRAMYGIKEKVIGKMLVKIMKIDKNSEDGFNLLNWKLPGQAGASSMAGDFAGRCYDVLSKRPMRTEVGDMSIEEVNGKLDQLAAATKEDEQLPIMAEFYRRMSPEELMWLVRIILRQMKVGATERTLFNAWHPDAESLYSISSSLRRVCWELHDPNIRLEDEDRGISLMQCYQPQLAQFQMHSLDRMISRMKLTEDDPVFWIEEKLDGERMQLHMDTDESVPGGRKFGFWSRKAKDYTYLYGNGVHDENGSLTRHLDDAFADGVQSLILDGEMITWDPEQDAPAPFGTLKTAALAEQRNPFSSGTRPLYRIFDILHLNGRDLTRYTLRDRRNALQKSIKPVHRRFEIHPYEEATGKAEVEASLRRVVAEASEGLVLKNPRSPYRLNERHDDWMKVKPEYMTEFGESLDLVVIGGYYGSGHRGGGLASFLCGLRADDSSSSQNSGETKCYSFCKVGGGFNAADYANIRHHTDGKWHEWNPKKPPTTYMELAGGDAQHERPDMWIKPEDSVVLCVKAASVSVSDQFRLGLTLRFPRFKRLRMDKDWKSALSVQEFLDLKSSVEEDRKNQEFNVDDSRRKRVKRSTKKPLTIAGYDENAEAKYVGPSGHIFDGLNFYIVTESGAPVKKSKAELEQLVKANGAKFYQTNSAAADTICVADRRTVKAASLQKQGTVDIIRPSWILDCIRQSEIDAGLPDLLLPFEPRHLFFATQDREEEAAANVDRFNDSYARDTTKEELRDILNQMIKDPNIDNTQPHETIRKITSQIQEKVTSGWEMPLGWLFKGLTISMPQRDEPDGSAQQLRLRLASNTASFAGAHMVSSSLSSPSQDPRVTHIVVDTHSTASDISSIRTSLSARASGKIPHLVTVEWIEESWKQRTLLDEERVYDPNSDHRRKGVYKKDTDALKTKNTTLLTLIQALLNFEEEEDAFDLVRQIRSCDNLEDVAQSIVSQERGSMRASREATSNEDGTMAQADQFESELAGKVGELVLDGSRKFIGGTSNLIFLPVGSELNESGSGFEGPILGQTPDFSVTRWTRVTQNEQLVSHLMTMYFTWHYPFFTTLSKDLFYRDFVRGVSSQYCSSLLVNAMLALGCHFSTWEGAWEDPLNSATAGDHFFKEAKSLLFENDELAKAKLCTVQALALMSVREAGCGREGRGWFYSGMSFRMALDLGLNLDAPSIGSRSLDEDEIDARRITFWGCFLFDKCWSNYLGRQPQLPSANVSVPKFDVMMNEEAELWSPYTDSGPSREHTQPSRTRAVALQISKLSEISGDLIAFFYDPTPRDKAASKQLEIKRLSEIHTRLEAWKKGLPKELEAKEGQLPQVLLMHMFYQLLFIHLYRPFLKYTKSNSPLPPHVSPRKLCTQAASVISKLLRTYKRTYGFKQICNIVVYIAHTTCTVHLLNLPEKNAQRDVIHALRHLEEMGECWPCARRTLRILDISAHKWQVELPDEAVTIFEQTHARWGSWGSWDQGASPSSVEESPPAVISHPAAIPNTYHPPPDMLYREPTTTSSPMQGVPPPPPPTSVGSMALPYPPGLPMPVSVPSMREAQRSLGAHLARPNAPLPEPTYLRPVAHPYTNNPIPYIPFTQPEACSTPVSGFEGPEDPIDETQAWWPPDPNTMDFGMGGNWPL</sequence>
<accession>A0A2I1D154</accession>
<keyword evidence="5" id="KW-0479">Metal-binding</keyword>
<feature type="compositionally biased region" description="Basic and acidic residues" evidence="20">
    <location>
        <begin position="1"/>
        <end position="11"/>
    </location>
</feature>
<evidence type="ECO:0000256" key="11">
    <source>
        <dbReference type="ARBA" id="ARBA00023015"/>
    </source>
</evidence>
<evidence type="ECO:0000313" key="24">
    <source>
        <dbReference type="Proteomes" id="UP000234254"/>
    </source>
</evidence>
<dbReference type="InterPro" id="IPR001357">
    <property type="entry name" value="BRCT_dom"/>
</dbReference>
<evidence type="ECO:0000256" key="13">
    <source>
        <dbReference type="ARBA" id="ARBA00023172"/>
    </source>
</evidence>
<evidence type="ECO:0000256" key="15">
    <source>
        <dbReference type="ARBA" id="ARBA00023242"/>
    </source>
</evidence>
<dbReference type="GO" id="GO:0006303">
    <property type="term" value="P:double-strand break repair via nonhomologous end joining"/>
    <property type="evidence" value="ECO:0007669"/>
    <property type="project" value="TreeGrafter"/>
</dbReference>
<dbReference type="GO" id="GO:0003910">
    <property type="term" value="F:DNA ligase (ATP) activity"/>
    <property type="evidence" value="ECO:0007669"/>
    <property type="project" value="UniProtKB-EC"/>
</dbReference>
<dbReference type="Gene3D" id="3.40.50.10190">
    <property type="entry name" value="BRCT domain"/>
    <property type="match status" value="2"/>
</dbReference>
<dbReference type="Gene3D" id="2.40.50.140">
    <property type="entry name" value="Nucleic acid-binding proteins"/>
    <property type="match status" value="1"/>
</dbReference>
<comment type="catalytic activity">
    <reaction evidence="16 18">
        <text>ATP + (deoxyribonucleotide)n-3'-hydroxyl + 5'-phospho-(deoxyribonucleotide)m = (deoxyribonucleotide)n+m + AMP + diphosphate.</text>
        <dbReference type="EC" id="6.5.1.1"/>
    </reaction>
</comment>
<dbReference type="EC" id="6.5.1.1" evidence="18"/>
<evidence type="ECO:0000313" key="23">
    <source>
        <dbReference type="EMBL" id="PKY03605.1"/>
    </source>
</evidence>
<feature type="region of interest" description="Disordered" evidence="20">
    <location>
        <begin position="1"/>
        <end position="39"/>
    </location>
</feature>
<dbReference type="GO" id="GO:0005524">
    <property type="term" value="F:ATP binding"/>
    <property type="evidence" value="ECO:0007669"/>
    <property type="project" value="UniProtKB-KW"/>
</dbReference>
<dbReference type="InterPro" id="IPR012310">
    <property type="entry name" value="DNA_ligase_ATP-dep_cent"/>
</dbReference>
<dbReference type="SUPFAM" id="SSF52113">
    <property type="entry name" value="BRCT domain"/>
    <property type="match status" value="2"/>
</dbReference>
<comment type="similarity">
    <text evidence="3 19">Belongs to the ATP-dependent DNA ligase family.</text>
</comment>
<dbReference type="CDD" id="cd12148">
    <property type="entry name" value="fungal_TF_MHR"/>
    <property type="match status" value="1"/>
</dbReference>
<dbReference type="Proteomes" id="UP000234254">
    <property type="component" value="Unassembled WGS sequence"/>
</dbReference>
<gene>
    <name evidence="23" type="ORF">P168DRAFT_311205</name>
</gene>
<evidence type="ECO:0000256" key="6">
    <source>
        <dbReference type="ARBA" id="ARBA00022737"/>
    </source>
</evidence>
<dbReference type="GO" id="GO:0006310">
    <property type="term" value="P:DNA recombination"/>
    <property type="evidence" value="ECO:0007669"/>
    <property type="project" value="UniProtKB-KW"/>
</dbReference>
<dbReference type="GO" id="GO:0008270">
    <property type="term" value="F:zinc ion binding"/>
    <property type="evidence" value="ECO:0007669"/>
    <property type="project" value="InterPro"/>
</dbReference>
<feature type="region of interest" description="Disordered" evidence="20">
    <location>
        <begin position="1064"/>
        <end position="1084"/>
    </location>
</feature>
<evidence type="ECO:0000256" key="19">
    <source>
        <dbReference type="RuleBase" id="RU004196"/>
    </source>
</evidence>
<evidence type="ECO:0000256" key="18">
    <source>
        <dbReference type="RuleBase" id="RU000617"/>
    </source>
</evidence>
<dbReference type="GO" id="GO:0071897">
    <property type="term" value="P:DNA biosynthetic process"/>
    <property type="evidence" value="ECO:0007669"/>
    <property type="project" value="InterPro"/>
</dbReference>
<keyword evidence="10" id="KW-0460">Magnesium</keyword>
<feature type="domain" description="ATP-dependent DNA ligase family profile" evidence="21">
    <location>
        <begin position="428"/>
        <end position="551"/>
    </location>
</feature>
<protein>
    <recommendedName>
        <fullName evidence="18">DNA ligase</fullName>
        <ecNumber evidence="18">6.5.1.1</ecNumber>
    </recommendedName>
</protein>
<keyword evidence="15" id="KW-0539">Nucleus</keyword>
<dbReference type="SUPFAM" id="SSF50249">
    <property type="entry name" value="Nucleic acid-binding proteins"/>
    <property type="match status" value="1"/>
</dbReference>
<evidence type="ECO:0000256" key="10">
    <source>
        <dbReference type="ARBA" id="ARBA00022842"/>
    </source>
</evidence>
<reference evidence="23" key="1">
    <citation type="submission" date="2016-12" db="EMBL/GenBank/DDBJ databases">
        <title>The genomes of Aspergillus section Nigri reveals drivers in fungal speciation.</title>
        <authorList>
            <consortium name="DOE Joint Genome Institute"/>
            <person name="Vesth T.C."/>
            <person name="Nybo J."/>
            <person name="Theobald S."/>
            <person name="Brandl J."/>
            <person name="Frisvad J.C."/>
            <person name="Nielsen K.F."/>
            <person name="Lyhne E.K."/>
            <person name="Kogle M.E."/>
            <person name="Kuo A."/>
            <person name="Riley R."/>
            <person name="Clum A."/>
            <person name="Nolan M."/>
            <person name="Lipzen A."/>
            <person name="Salamov A."/>
            <person name="Henrissat B."/>
            <person name="Wiebenga A."/>
            <person name="De vries R.P."/>
            <person name="Grigoriev I.V."/>
            <person name="Mortensen U.H."/>
            <person name="Andersen M.R."/>
            <person name="Baker S.E."/>
        </authorList>
    </citation>
    <scope>NUCLEOTIDE SEQUENCE</scope>
    <source>
        <strain evidence="23">IBT 28561</strain>
    </source>
</reference>
<dbReference type="GO" id="GO:0006297">
    <property type="term" value="P:nucleotide-excision repair, DNA gap filling"/>
    <property type="evidence" value="ECO:0007669"/>
    <property type="project" value="TreeGrafter"/>
</dbReference>
<dbReference type="InterPro" id="IPR012308">
    <property type="entry name" value="DNA_ligase_ATP-dep_N"/>
</dbReference>
<dbReference type="FunFam" id="3.30.470.30:FF:000013">
    <property type="entry name" value="DNA ligase"/>
    <property type="match status" value="1"/>
</dbReference>
<evidence type="ECO:0000256" key="8">
    <source>
        <dbReference type="ARBA" id="ARBA00022763"/>
    </source>
</evidence>
<keyword evidence="11" id="KW-0805">Transcription regulation</keyword>
<keyword evidence="13 18" id="KW-0233">DNA recombination</keyword>
<evidence type="ECO:0000256" key="16">
    <source>
        <dbReference type="ARBA" id="ARBA00034003"/>
    </source>
</evidence>
<dbReference type="CDD" id="cd17722">
    <property type="entry name" value="BRCT_DNA_ligase_IV_rpt1"/>
    <property type="match status" value="1"/>
</dbReference>
<dbReference type="GeneID" id="36546994"/>
<evidence type="ECO:0000256" key="7">
    <source>
        <dbReference type="ARBA" id="ARBA00022741"/>
    </source>
</evidence>
<comment type="function">
    <text evidence="17">DNA ligase involved in DNA non-homologous end joining (NHEJ); required for double-strand break (DSB) repair.</text>
</comment>
<dbReference type="NCBIfam" id="TIGR00574">
    <property type="entry name" value="dnl1"/>
    <property type="match status" value="1"/>
</dbReference>
<dbReference type="FunFam" id="2.40.50.140:FF:000234">
    <property type="entry name" value="DNA ligase"/>
    <property type="match status" value="1"/>
</dbReference>
<evidence type="ECO:0000256" key="1">
    <source>
        <dbReference type="ARBA" id="ARBA00001946"/>
    </source>
</evidence>
<keyword evidence="14 18" id="KW-0234">DNA repair</keyword>
<dbReference type="Pfam" id="PF16589">
    <property type="entry name" value="BRCT_2"/>
    <property type="match status" value="1"/>
</dbReference>
<comment type="cofactor">
    <cofactor evidence="1">
        <name>Mg(2+)</name>
        <dbReference type="ChEBI" id="CHEBI:18420"/>
    </cofactor>
</comment>
<dbReference type="FunFam" id="3.40.50.10190:FF:000084">
    <property type="entry name" value="DNA ligase"/>
    <property type="match status" value="1"/>
</dbReference>
<dbReference type="PANTHER" id="PTHR45997:SF1">
    <property type="entry name" value="DNA LIGASE 4"/>
    <property type="match status" value="1"/>
</dbReference>
<evidence type="ECO:0000256" key="2">
    <source>
        <dbReference type="ARBA" id="ARBA00004123"/>
    </source>
</evidence>
<organism evidence="23 24">
    <name type="scientific">Aspergillus campestris (strain IBT 28561)</name>
    <dbReference type="NCBI Taxonomy" id="1392248"/>
    <lineage>
        <taxon>Eukaryota</taxon>
        <taxon>Fungi</taxon>
        <taxon>Dikarya</taxon>
        <taxon>Ascomycota</taxon>
        <taxon>Pezizomycotina</taxon>
        <taxon>Eurotiomycetes</taxon>
        <taxon>Eurotiomycetidae</taxon>
        <taxon>Eurotiales</taxon>
        <taxon>Aspergillaceae</taxon>
        <taxon>Aspergillus</taxon>
        <taxon>Aspergillus subgen. Circumdati</taxon>
    </lineage>
</organism>
<evidence type="ECO:0000259" key="21">
    <source>
        <dbReference type="PROSITE" id="PS50160"/>
    </source>
</evidence>
<keyword evidence="12" id="KW-0804">Transcription</keyword>
<proteinExistence type="inferred from homology"/>
<dbReference type="SMART" id="SM00906">
    <property type="entry name" value="Fungal_trans"/>
    <property type="match status" value="1"/>
</dbReference>
<dbReference type="PROSITE" id="PS00697">
    <property type="entry name" value="DNA_LIGASE_A1"/>
    <property type="match status" value="1"/>
</dbReference>
<dbReference type="CDD" id="cd07968">
    <property type="entry name" value="OBF_DNA_ligase_IV"/>
    <property type="match status" value="1"/>
</dbReference>
<evidence type="ECO:0000256" key="3">
    <source>
        <dbReference type="ARBA" id="ARBA00007572"/>
    </source>
</evidence>
<dbReference type="InterPro" id="IPR000977">
    <property type="entry name" value="DNA_ligase_ATP-dep"/>
</dbReference>
<keyword evidence="8 18" id="KW-0227">DNA damage</keyword>
<dbReference type="InterPro" id="IPR036599">
    <property type="entry name" value="DNA_ligase_N_sf"/>
</dbReference>
<dbReference type="GO" id="GO:0032807">
    <property type="term" value="C:DNA ligase IV complex"/>
    <property type="evidence" value="ECO:0007669"/>
    <property type="project" value="TreeGrafter"/>
</dbReference>
<evidence type="ECO:0000256" key="5">
    <source>
        <dbReference type="ARBA" id="ARBA00022723"/>
    </source>
</evidence>
<dbReference type="GO" id="GO:0006351">
    <property type="term" value="P:DNA-templated transcription"/>
    <property type="evidence" value="ECO:0007669"/>
    <property type="project" value="InterPro"/>
</dbReference>
<dbReference type="InterPro" id="IPR012340">
    <property type="entry name" value="NA-bd_OB-fold"/>
</dbReference>
<dbReference type="SUPFAM" id="SSF117018">
    <property type="entry name" value="ATP-dependent DNA ligase DNA-binding domain"/>
    <property type="match status" value="1"/>
</dbReference>
<feature type="domain" description="BRCT" evidence="22">
    <location>
        <begin position="896"/>
        <end position="1002"/>
    </location>
</feature>
<dbReference type="Pfam" id="PF01068">
    <property type="entry name" value="DNA_ligase_A_M"/>
    <property type="match status" value="1"/>
</dbReference>
<keyword evidence="24" id="KW-1185">Reference proteome</keyword>
<dbReference type="Pfam" id="PF04679">
    <property type="entry name" value="DNA_ligase_A_C"/>
    <property type="match status" value="1"/>
</dbReference>
<comment type="subcellular location">
    <subcellularLocation>
        <location evidence="2">Nucleus</location>
    </subcellularLocation>
</comment>
<dbReference type="EMBL" id="MSFM01000007">
    <property type="protein sequence ID" value="PKY03605.1"/>
    <property type="molecule type" value="Genomic_DNA"/>
</dbReference>
<dbReference type="InterPro" id="IPR016059">
    <property type="entry name" value="DNA_ligase_ATP-dep_CS"/>
</dbReference>
<evidence type="ECO:0000256" key="9">
    <source>
        <dbReference type="ARBA" id="ARBA00022840"/>
    </source>
</evidence>
<dbReference type="PROSITE" id="PS50172">
    <property type="entry name" value="BRCT"/>
    <property type="match status" value="2"/>
</dbReference>
<dbReference type="InterPro" id="IPR036420">
    <property type="entry name" value="BRCT_dom_sf"/>
</dbReference>
<dbReference type="InterPro" id="IPR007219">
    <property type="entry name" value="XnlR_reg_dom"/>
</dbReference>
<dbReference type="CDD" id="cd07903">
    <property type="entry name" value="Adenylation_DNA_ligase_IV"/>
    <property type="match status" value="1"/>
</dbReference>
<dbReference type="PROSITE" id="PS50160">
    <property type="entry name" value="DNA_LIGASE_A3"/>
    <property type="match status" value="1"/>
</dbReference>
<comment type="caution">
    <text evidence="23">The sequence shown here is derived from an EMBL/GenBank/DDBJ whole genome shotgun (WGS) entry which is preliminary data.</text>
</comment>
<dbReference type="VEuPathDB" id="FungiDB:P168DRAFT_311205"/>
<dbReference type="Gene3D" id="3.30.470.30">
    <property type="entry name" value="DNA ligase/mRNA capping enzyme"/>
    <property type="match status" value="1"/>
</dbReference>
<dbReference type="SUPFAM" id="SSF56091">
    <property type="entry name" value="DNA ligase/mRNA capping enzyme, catalytic domain"/>
    <property type="match status" value="1"/>
</dbReference>
<feature type="domain" description="BRCT" evidence="22">
    <location>
        <begin position="720"/>
        <end position="805"/>
    </location>
</feature>
<dbReference type="InterPro" id="IPR012309">
    <property type="entry name" value="DNA_ligase_ATP-dep_C"/>
</dbReference>
<keyword evidence="9 18" id="KW-0067">ATP-binding</keyword>
<evidence type="ECO:0000256" key="12">
    <source>
        <dbReference type="ARBA" id="ARBA00023163"/>
    </source>
</evidence>
<evidence type="ECO:0000256" key="17">
    <source>
        <dbReference type="ARBA" id="ARBA00043870"/>
    </source>
</evidence>
<dbReference type="Gene3D" id="1.10.3260.10">
    <property type="entry name" value="DNA ligase, ATP-dependent, N-terminal domain"/>
    <property type="match status" value="1"/>
</dbReference>
<evidence type="ECO:0000256" key="4">
    <source>
        <dbReference type="ARBA" id="ARBA00022598"/>
    </source>
</evidence>
<keyword evidence="4 18" id="KW-0436">Ligase</keyword>
<dbReference type="InterPro" id="IPR044125">
    <property type="entry name" value="Adenylation_DNA_ligase_IV"/>
</dbReference>
<keyword evidence="7 18" id="KW-0547">Nucleotide-binding</keyword>
<dbReference type="Pfam" id="PF04082">
    <property type="entry name" value="Fungal_trans"/>
    <property type="match status" value="1"/>
</dbReference>
<keyword evidence="6" id="KW-0677">Repeat</keyword>
<evidence type="ECO:0000259" key="22">
    <source>
        <dbReference type="PROSITE" id="PS50172"/>
    </source>
</evidence>
<dbReference type="GO" id="GO:0003677">
    <property type="term" value="F:DNA binding"/>
    <property type="evidence" value="ECO:0007669"/>
    <property type="project" value="InterPro"/>
</dbReference>
<dbReference type="FunFam" id="1.10.3260.10:FF:000008">
    <property type="entry name" value="DNA ligase 4"/>
    <property type="match status" value="1"/>
</dbReference>
<dbReference type="OrthoDB" id="151490at2759"/>
<dbReference type="Pfam" id="PF04675">
    <property type="entry name" value="DNA_ligase_A_N"/>
    <property type="match status" value="1"/>
</dbReference>
<evidence type="ECO:0000256" key="20">
    <source>
        <dbReference type="SAM" id="MobiDB-lite"/>
    </source>
</evidence>
<dbReference type="RefSeq" id="XP_024692199.1">
    <property type="nucleotide sequence ID" value="XM_024839470.1"/>
</dbReference>
<name>A0A2I1D154_ASPC2</name>
<dbReference type="InterPro" id="IPR029710">
    <property type="entry name" value="LIG4"/>
</dbReference>
<dbReference type="SMART" id="SM00292">
    <property type="entry name" value="BRCT"/>
    <property type="match status" value="2"/>
</dbReference>
<dbReference type="PANTHER" id="PTHR45997">
    <property type="entry name" value="DNA LIGASE 4"/>
    <property type="match status" value="1"/>
</dbReference>